<reference evidence="2 3" key="1">
    <citation type="journal article" date="2018" name="Evol. Lett.">
        <title>Horizontal gene cluster transfer increased hallucinogenic mushroom diversity.</title>
        <authorList>
            <person name="Reynolds H.T."/>
            <person name="Vijayakumar V."/>
            <person name="Gluck-Thaler E."/>
            <person name="Korotkin H.B."/>
            <person name="Matheny P.B."/>
            <person name="Slot J.C."/>
        </authorList>
    </citation>
    <scope>NUCLEOTIDE SEQUENCE [LARGE SCALE GENOMIC DNA]</scope>
    <source>
        <strain evidence="2 3">SRW20</strain>
    </source>
</reference>
<dbReference type="STRING" id="231916.A0A409WJL3"/>
<dbReference type="Proteomes" id="UP000284706">
    <property type="component" value="Unassembled WGS sequence"/>
</dbReference>
<dbReference type="PANTHER" id="PTHR38926:SF5">
    <property type="entry name" value="F-BOX AND LEUCINE-RICH REPEAT PROTEIN 6"/>
    <property type="match status" value="1"/>
</dbReference>
<evidence type="ECO:0000313" key="3">
    <source>
        <dbReference type="Proteomes" id="UP000284706"/>
    </source>
</evidence>
<proteinExistence type="predicted"/>
<evidence type="ECO:0000259" key="1">
    <source>
        <dbReference type="Pfam" id="PF12937"/>
    </source>
</evidence>
<dbReference type="EMBL" id="NHYE01005040">
    <property type="protein sequence ID" value="PPQ78697.1"/>
    <property type="molecule type" value="Genomic_DNA"/>
</dbReference>
<gene>
    <name evidence="2" type="ORF">CVT26_005482</name>
</gene>
<organism evidence="2 3">
    <name type="scientific">Gymnopilus dilepis</name>
    <dbReference type="NCBI Taxonomy" id="231916"/>
    <lineage>
        <taxon>Eukaryota</taxon>
        <taxon>Fungi</taxon>
        <taxon>Dikarya</taxon>
        <taxon>Basidiomycota</taxon>
        <taxon>Agaricomycotina</taxon>
        <taxon>Agaricomycetes</taxon>
        <taxon>Agaricomycetidae</taxon>
        <taxon>Agaricales</taxon>
        <taxon>Agaricineae</taxon>
        <taxon>Hymenogastraceae</taxon>
        <taxon>Gymnopilus</taxon>
    </lineage>
</organism>
<dbReference type="SUPFAM" id="SSF81383">
    <property type="entry name" value="F-box domain"/>
    <property type="match status" value="1"/>
</dbReference>
<dbReference type="PANTHER" id="PTHR38926">
    <property type="entry name" value="F-BOX DOMAIN CONTAINING PROTEIN, EXPRESSED"/>
    <property type="match status" value="1"/>
</dbReference>
<dbReference type="InterPro" id="IPR001810">
    <property type="entry name" value="F-box_dom"/>
</dbReference>
<dbReference type="AlphaFoldDB" id="A0A409WJL3"/>
<feature type="domain" description="F-box" evidence="1">
    <location>
        <begin position="15"/>
        <end position="68"/>
    </location>
</feature>
<dbReference type="InterPro" id="IPR036047">
    <property type="entry name" value="F-box-like_dom_sf"/>
</dbReference>
<evidence type="ECO:0000313" key="2">
    <source>
        <dbReference type="EMBL" id="PPQ78697.1"/>
    </source>
</evidence>
<sequence length="469" mass="53584">MVENSALSTDWVIHQVPPDIWRHVFDLIHPKLHPFMYKDVNDIIRLSHVCSSWRDIVTNAPELWTCIDVIIDLQIPYYVKPGVELLSLTLRNARDMPLIMSLLVLEAGSSEHLKFDSIVKSTKLFFQAAKRAKHLELALSEDFPFEQVEAEIQAVPLLQSLSINLPYSERGIVENLSNTWKDSPFLRSLELQGSGLHLQSIDEFQTLHFPFRQLTSLNIGCHLHIDEFCRLVSLTPFLTSLTSSAVRDPEDSGDVEPVELLQLKELTLQGGYRLRISPEPTTRLLPYIVSPSLMALRLVDDYAWSSRSFNTFLQKSSPRLEHLVLDIANLDEDKKIDCLRSLPFLRTLNFRGAAIISPIRSVFCAAMKEWDASTREFVLCPRLEKLSIDYSDLNDTTSTIFPDMLEDRWQRSLAAGQMFKLELTTHRDLDLDGGPELASPISRILILKESGMDVQVKLDERGVRSSDWW</sequence>
<name>A0A409WJL3_9AGAR</name>
<dbReference type="InterPro" id="IPR032675">
    <property type="entry name" value="LRR_dom_sf"/>
</dbReference>
<dbReference type="OrthoDB" id="2997146at2759"/>
<protein>
    <recommendedName>
        <fullName evidence="1">F-box domain-containing protein</fullName>
    </recommendedName>
</protein>
<comment type="caution">
    <text evidence="2">The sequence shown here is derived from an EMBL/GenBank/DDBJ whole genome shotgun (WGS) entry which is preliminary data.</text>
</comment>
<dbReference type="Gene3D" id="3.80.10.10">
    <property type="entry name" value="Ribonuclease Inhibitor"/>
    <property type="match status" value="1"/>
</dbReference>
<dbReference type="Pfam" id="PF12937">
    <property type="entry name" value="F-box-like"/>
    <property type="match status" value="1"/>
</dbReference>
<keyword evidence="3" id="KW-1185">Reference proteome</keyword>
<dbReference type="SUPFAM" id="SSF52047">
    <property type="entry name" value="RNI-like"/>
    <property type="match status" value="1"/>
</dbReference>
<accession>A0A409WJL3</accession>
<dbReference type="InParanoid" id="A0A409WJL3"/>
<dbReference type="Gene3D" id="1.20.1280.50">
    <property type="match status" value="1"/>
</dbReference>